<dbReference type="PANTHER" id="PTHR45431:SF3">
    <property type="entry name" value="RHODANESE-LIKE DOMAIN-CONTAINING PROTEIN 15, CHLOROPLASTIC"/>
    <property type="match status" value="1"/>
</dbReference>
<dbReference type="SUPFAM" id="SSF52821">
    <property type="entry name" value="Rhodanese/Cell cycle control phosphatase"/>
    <property type="match status" value="1"/>
</dbReference>
<protein>
    <submittedName>
        <fullName evidence="4">Rhodanese-like domain-containing protein</fullName>
    </submittedName>
</protein>
<proteinExistence type="predicted"/>
<dbReference type="InterPro" id="IPR036873">
    <property type="entry name" value="Rhodanese-like_dom_sf"/>
</dbReference>
<dbReference type="SMART" id="SM00450">
    <property type="entry name" value="RHOD"/>
    <property type="match status" value="1"/>
</dbReference>
<dbReference type="Gene3D" id="3.40.250.10">
    <property type="entry name" value="Rhodanese-like domain"/>
    <property type="match status" value="1"/>
</dbReference>
<feature type="region of interest" description="Disordered" evidence="1">
    <location>
        <begin position="36"/>
        <end position="59"/>
    </location>
</feature>
<dbReference type="PROSITE" id="PS50206">
    <property type="entry name" value="RHODANESE_3"/>
    <property type="match status" value="1"/>
</dbReference>
<accession>A0AAU7DZI3</accession>
<dbReference type="AlphaFoldDB" id="A0AAU7DZI3"/>
<evidence type="ECO:0000259" key="3">
    <source>
        <dbReference type="PROSITE" id="PS50206"/>
    </source>
</evidence>
<feature type="domain" description="Rhodanese" evidence="3">
    <location>
        <begin position="59"/>
        <end position="145"/>
    </location>
</feature>
<dbReference type="PROSITE" id="PS51257">
    <property type="entry name" value="PROKAR_LIPOPROTEIN"/>
    <property type="match status" value="1"/>
</dbReference>
<reference evidence="4" key="1">
    <citation type="submission" date="2024-02" db="EMBL/GenBank/DDBJ databases">
        <title>Tomenella chthoni gen. nov. sp. nov., a member of the family Jonesiaceae isolated from bat guano.</title>
        <authorList>
            <person name="Miller S.L."/>
            <person name="King J."/>
            <person name="Sankaranarayanan K."/>
            <person name="Lawson P.A."/>
        </authorList>
    </citation>
    <scope>NUCLEOTIDE SEQUENCE</scope>
    <source>
        <strain evidence="4">BS-20</strain>
    </source>
</reference>
<sequence length="149" mass="15514">MRLPSHQAPTTRARATSMLAACALLIGLTACNSSPSGNSAPAATTETSADQESGPSVEISESTIILDVRTEEEFSAGYLKGAQLLDFNNGDFAAAIPTLDPEAEYLIYCRSGNRAGQAISQLEQAGFTNLTNLGSLEEAASATGIQIMQ</sequence>
<name>A0AAU7DZI3_9MICO</name>
<feature type="signal peptide" evidence="2">
    <location>
        <begin position="1"/>
        <end position="32"/>
    </location>
</feature>
<dbReference type="InterPro" id="IPR001763">
    <property type="entry name" value="Rhodanese-like_dom"/>
</dbReference>
<dbReference type="Pfam" id="PF00581">
    <property type="entry name" value="Rhodanese"/>
    <property type="match status" value="1"/>
</dbReference>
<dbReference type="InterPro" id="IPR052367">
    <property type="entry name" value="Thiosulfate_ST/Rhodanese-like"/>
</dbReference>
<dbReference type="PANTHER" id="PTHR45431">
    <property type="entry name" value="RHODANESE-LIKE DOMAIN-CONTAINING PROTEIN 15, CHLOROPLASTIC"/>
    <property type="match status" value="1"/>
</dbReference>
<gene>
    <name evidence="4" type="ORF">V5R04_03905</name>
</gene>
<evidence type="ECO:0000256" key="2">
    <source>
        <dbReference type="SAM" id="SignalP"/>
    </source>
</evidence>
<organism evidence="4">
    <name type="scientific">Jonesiaceae bacterium BS-20</name>
    <dbReference type="NCBI Taxonomy" id="3120821"/>
    <lineage>
        <taxon>Bacteria</taxon>
        <taxon>Bacillati</taxon>
        <taxon>Actinomycetota</taxon>
        <taxon>Actinomycetes</taxon>
        <taxon>Micrococcales</taxon>
        <taxon>Jonesiaceae</taxon>
    </lineage>
</organism>
<keyword evidence="2" id="KW-0732">Signal</keyword>
<evidence type="ECO:0000256" key="1">
    <source>
        <dbReference type="SAM" id="MobiDB-lite"/>
    </source>
</evidence>
<feature type="compositionally biased region" description="Polar residues" evidence="1">
    <location>
        <begin position="44"/>
        <end position="59"/>
    </location>
</feature>
<dbReference type="EMBL" id="CP146203">
    <property type="protein sequence ID" value="XBH22378.1"/>
    <property type="molecule type" value="Genomic_DNA"/>
</dbReference>
<evidence type="ECO:0000313" key="4">
    <source>
        <dbReference type="EMBL" id="XBH22378.1"/>
    </source>
</evidence>
<dbReference type="CDD" id="cd00158">
    <property type="entry name" value="RHOD"/>
    <property type="match status" value="1"/>
</dbReference>
<feature type="chain" id="PRO_5043817663" evidence="2">
    <location>
        <begin position="33"/>
        <end position="149"/>
    </location>
</feature>